<dbReference type="FunFam" id="3.30.160.60:FF:000340">
    <property type="entry name" value="zinc finger protein 473 isoform X1"/>
    <property type="match status" value="1"/>
</dbReference>
<keyword evidence="6" id="KW-0539">Nucleus</keyword>
<sequence>MSRSCNTCGKEFSKPALLKRHQVVHTKEKLFSCEKCSCSFSQRSSLQRHHLRKHAKTLAKETKSDALGQEVEEDAEGEVAQQTLVALINLQSHMETAQQSQSIATLEEQPMVSRLVDIKDNLHPNRSERVLLKTQLIQRSLTGQRCYYVCEFCAKEFSKTYDLIRHRRIHTKEKPYACTENECFKLFSTKAKLREHQKALHCPHQKPEVKKLPKRDKTLENLKLLLPQPPILGSSFKCVYCQKIFSRKFNCRIHMLTHLKRLLNANPEIDSQIISHICSHCGKSFMKSHDLSRHMLIHSKIKSHSCHICLKTYILKSTLTRHLLTHKTDQISFNCQVCGKSFKSRTSLNLHLRLHTGERPFSCEICHETFRTSGHRLEHMRGQRHRISKIDL</sequence>
<dbReference type="GO" id="GO:0005634">
    <property type="term" value="C:nucleus"/>
    <property type="evidence" value="ECO:0007669"/>
    <property type="project" value="UniProtKB-SubCell"/>
</dbReference>
<reference evidence="9 10" key="1">
    <citation type="journal article" date="2007" name="Nature">
        <title>Evolution of genes and genomes on the Drosophila phylogeny.</title>
        <authorList>
            <consortium name="Drosophila 12 Genomes Consortium"/>
            <person name="Clark A.G."/>
            <person name="Eisen M.B."/>
            <person name="Smith D.R."/>
            <person name="Bergman C.M."/>
            <person name="Oliver B."/>
            <person name="Markow T.A."/>
            <person name="Kaufman T.C."/>
            <person name="Kellis M."/>
            <person name="Gelbart W."/>
            <person name="Iyer V.N."/>
            <person name="Pollard D.A."/>
            <person name="Sackton T.B."/>
            <person name="Larracuente A.M."/>
            <person name="Singh N.D."/>
            <person name="Abad J.P."/>
            <person name="Abt D.N."/>
            <person name="Adryan B."/>
            <person name="Aguade M."/>
            <person name="Akashi H."/>
            <person name="Anderson W.W."/>
            <person name="Aquadro C.F."/>
            <person name="Ardell D.H."/>
            <person name="Arguello R."/>
            <person name="Artieri C.G."/>
            <person name="Barbash D.A."/>
            <person name="Barker D."/>
            <person name="Barsanti P."/>
            <person name="Batterham P."/>
            <person name="Batzoglou S."/>
            <person name="Begun D."/>
            <person name="Bhutkar A."/>
            <person name="Blanco E."/>
            <person name="Bosak S.A."/>
            <person name="Bradley R.K."/>
            <person name="Brand A.D."/>
            <person name="Brent M.R."/>
            <person name="Brooks A.N."/>
            <person name="Brown R.H."/>
            <person name="Butlin R.K."/>
            <person name="Caggese C."/>
            <person name="Calvi B.R."/>
            <person name="Bernardo de Carvalho A."/>
            <person name="Caspi A."/>
            <person name="Castrezana S."/>
            <person name="Celniker S.E."/>
            <person name="Chang J.L."/>
            <person name="Chapple C."/>
            <person name="Chatterji S."/>
            <person name="Chinwalla A."/>
            <person name="Civetta A."/>
            <person name="Clifton S.W."/>
            <person name="Comeron J.M."/>
            <person name="Costello J.C."/>
            <person name="Coyne J.A."/>
            <person name="Daub J."/>
            <person name="David R.G."/>
            <person name="Delcher A.L."/>
            <person name="Delehaunty K."/>
            <person name="Do C.B."/>
            <person name="Ebling H."/>
            <person name="Edwards K."/>
            <person name="Eickbush T."/>
            <person name="Evans J.D."/>
            <person name="Filipski A."/>
            <person name="Findeiss S."/>
            <person name="Freyhult E."/>
            <person name="Fulton L."/>
            <person name="Fulton R."/>
            <person name="Garcia A.C."/>
            <person name="Gardiner A."/>
            <person name="Garfield D.A."/>
            <person name="Garvin B.E."/>
            <person name="Gibson G."/>
            <person name="Gilbert D."/>
            <person name="Gnerre S."/>
            <person name="Godfrey J."/>
            <person name="Good R."/>
            <person name="Gotea V."/>
            <person name="Gravely B."/>
            <person name="Greenberg A.J."/>
            <person name="Griffiths-Jones S."/>
            <person name="Gross S."/>
            <person name="Guigo R."/>
            <person name="Gustafson E.A."/>
            <person name="Haerty W."/>
            <person name="Hahn M.W."/>
            <person name="Halligan D.L."/>
            <person name="Halpern A.L."/>
            <person name="Halter G.M."/>
            <person name="Han M.V."/>
            <person name="Heger A."/>
            <person name="Hillier L."/>
            <person name="Hinrichs A.S."/>
            <person name="Holmes I."/>
            <person name="Hoskins R.A."/>
            <person name="Hubisz M.J."/>
            <person name="Hultmark D."/>
            <person name="Huntley M.A."/>
            <person name="Jaffe D.B."/>
            <person name="Jagadeeshan S."/>
            <person name="Jeck W.R."/>
            <person name="Johnson J."/>
            <person name="Jones C.D."/>
            <person name="Jordan W.C."/>
            <person name="Karpen G.H."/>
            <person name="Kataoka E."/>
            <person name="Keightley P.D."/>
            <person name="Kheradpour P."/>
            <person name="Kirkness E.F."/>
            <person name="Koerich L.B."/>
            <person name="Kristiansen K."/>
            <person name="Kudrna D."/>
            <person name="Kulathinal R.J."/>
            <person name="Kumar S."/>
            <person name="Kwok R."/>
            <person name="Lander E."/>
            <person name="Langley C.H."/>
            <person name="Lapoint R."/>
            <person name="Lazzaro B.P."/>
            <person name="Lee S.J."/>
            <person name="Levesque L."/>
            <person name="Li R."/>
            <person name="Lin C.F."/>
            <person name="Lin M.F."/>
            <person name="Lindblad-Toh K."/>
            <person name="Llopart A."/>
            <person name="Long M."/>
            <person name="Low L."/>
            <person name="Lozovsky E."/>
            <person name="Lu J."/>
            <person name="Luo M."/>
            <person name="Machado C.A."/>
            <person name="Makalowski W."/>
            <person name="Marzo M."/>
            <person name="Matsuda M."/>
            <person name="Matzkin L."/>
            <person name="McAllister B."/>
            <person name="McBride C.S."/>
            <person name="McKernan B."/>
            <person name="McKernan K."/>
            <person name="Mendez-Lago M."/>
            <person name="Minx P."/>
            <person name="Mollenhauer M.U."/>
            <person name="Montooth K."/>
            <person name="Mount S.M."/>
            <person name="Mu X."/>
            <person name="Myers E."/>
            <person name="Negre B."/>
            <person name="Newfeld S."/>
            <person name="Nielsen R."/>
            <person name="Noor M.A."/>
            <person name="O'Grady P."/>
            <person name="Pachter L."/>
            <person name="Papaceit M."/>
            <person name="Parisi M.J."/>
            <person name="Parisi M."/>
            <person name="Parts L."/>
            <person name="Pedersen J.S."/>
            <person name="Pesole G."/>
            <person name="Phillippy A.M."/>
            <person name="Ponting C.P."/>
            <person name="Pop M."/>
            <person name="Porcelli D."/>
            <person name="Powell J.R."/>
            <person name="Prohaska S."/>
            <person name="Pruitt K."/>
            <person name="Puig M."/>
            <person name="Quesneville H."/>
            <person name="Ram K.R."/>
            <person name="Rand D."/>
            <person name="Rasmussen M.D."/>
            <person name="Reed L.K."/>
            <person name="Reenan R."/>
            <person name="Reily A."/>
            <person name="Remington K.A."/>
            <person name="Rieger T.T."/>
            <person name="Ritchie M.G."/>
            <person name="Robin C."/>
            <person name="Rogers Y.H."/>
            <person name="Rohde C."/>
            <person name="Rozas J."/>
            <person name="Rubenfield M.J."/>
            <person name="Ruiz A."/>
            <person name="Russo S."/>
            <person name="Salzberg S.L."/>
            <person name="Sanchez-Gracia A."/>
            <person name="Saranga D.J."/>
            <person name="Sato H."/>
            <person name="Schaeffer S.W."/>
            <person name="Schatz M.C."/>
            <person name="Schlenke T."/>
            <person name="Schwartz R."/>
            <person name="Segarra C."/>
            <person name="Singh R.S."/>
            <person name="Sirot L."/>
            <person name="Sirota M."/>
            <person name="Sisneros N.B."/>
            <person name="Smith C.D."/>
            <person name="Smith T.F."/>
            <person name="Spieth J."/>
            <person name="Stage D.E."/>
            <person name="Stark A."/>
            <person name="Stephan W."/>
            <person name="Strausberg R.L."/>
            <person name="Strempel S."/>
            <person name="Sturgill D."/>
            <person name="Sutton G."/>
            <person name="Sutton G.G."/>
            <person name="Tao W."/>
            <person name="Teichmann S."/>
            <person name="Tobari Y.N."/>
            <person name="Tomimura Y."/>
            <person name="Tsolas J.M."/>
            <person name="Valente V.L."/>
            <person name="Venter E."/>
            <person name="Venter J.C."/>
            <person name="Vicario S."/>
            <person name="Vieira F.G."/>
            <person name="Vilella A.J."/>
            <person name="Villasante A."/>
            <person name="Walenz B."/>
            <person name="Wang J."/>
            <person name="Wasserman M."/>
            <person name="Watts T."/>
            <person name="Wilson D."/>
            <person name="Wilson R.K."/>
            <person name="Wing R.A."/>
            <person name="Wolfner M.F."/>
            <person name="Wong A."/>
            <person name="Wong G.K."/>
            <person name="Wu C.I."/>
            <person name="Wu G."/>
            <person name="Yamamoto D."/>
            <person name="Yang H.P."/>
            <person name="Yang S.P."/>
            <person name="Yorke J.A."/>
            <person name="Yoshida K."/>
            <person name="Zdobnov E."/>
            <person name="Zhang P."/>
            <person name="Zhang Y."/>
            <person name="Zimin A.V."/>
            <person name="Baldwin J."/>
            <person name="Abdouelleil A."/>
            <person name="Abdulkadir J."/>
            <person name="Abebe A."/>
            <person name="Abera B."/>
            <person name="Abreu J."/>
            <person name="Acer S.C."/>
            <person name="Aftuck L."/>
            <person name="Alexander A."/>
            <person name="An P."/>
            <person name="Anderson E."/>
            <person name="Anderson S."/>
            <person name="Arachi H."/>
            <person name="Azer M."/>
            <person name="Bachantsang P."/>
            <person name="Barry A."/>
            <person name="Bayul T."/>
            <person name="Berlin A."/>
            <person name="Bessette D."/>
            <person name="Bloom T."/>
            <person name="Blye J."/>
            <person name="Boguslavskiy L."/>
            <person name="Bonnet C."/>
            <person name="Boukhgalter B."/>
            <person name="Bourzgui I."/>
            <person name="Brown A."/>
            <person name="Cahill P."/>
            <person name="Channer S."/>
            <person name="Cheshatsang Y."/>
            <person name="Chuda L."/>
            <person name="Citroen M."/>
            <person name="Collymore A."/>
            <person name="Cooke P."/>
            <person name="Costello M."/>
            <person name="D'Aco K."/>
            <person name="Daza R."/>
            <person name="De Haan G."/>
            <person name="DeGray S."/>
            <person name="DeMaso C."/>
            <person name="Dhargay N."/>
            <person name="Dooley K."/>
            <person name="Dooley E."/>
            <person name="Doricent M."/>
            <person name="Dorje P."/>
            <person name="Dorjee K."/>
            <person name="Dupes A."/>
            <person name="Elong R."/>
            <person name="Falk J."/>
            <person name="Farina A."/>
            <person name="Faro S."/>
            <person name="Ferguson D."/>
            <person name="Fisher S."/>
            <person name="Foley C.D."/>
            <person name="Franke A."/>
            <person name="Friedrich D."/>
            <person name="Gadbois L."/>
            <person name="Gearin G."/>
            <person name="Gearin C.R."/>
            <person name="Giannoukos G."/>
            <person name="Goode T."/>
            <person name="Graham J."/>
            <person name="Grandbois E."/>
            <person name="Grewal S."/>
            <person name="Gyaltsen K."/>
            <person name="Hafez N."/>
            <person name="Hagos B."/>
            <person name="Hall J."/>
            <person name="Henson C."/>
            <person name="Hollinger A."/>
            <person name="Honan T."/>
            <person name="Huard M.D."/>
            <person name="Hughes L."/>
            <person name="Hurhula B."/>
            <person name="Husby M.E."/>
            <person name="Kamat A."/>
            <person name="Kanga B."/>
            <person name="Kashin S."/>
            <person name="Khazanovich D."/>
            <person name="Kisner P."/>
            <person name="Lance K."/>
            <person name="Lara M."/>
            <person name="Lee W."/>
            <person name="Lennon N."/>
            <person name="Letendre F."/>
            <person name="LeVine R."/>
            <person name="Lipovsky A."/>
            <person name="Liu X."/>
            <person name="Liu J."/>
            <person name="Liu S."/>
            <person name="Lokyitsang T."/>
            <person name="Lokyitsang Y."/>
            <person name="Lubonja R."/>
            <person name="Lui A."/>
            <person name="MacDonald P."/>
            <person name="Magnisalis V."/>
            <person name="Maru K."/>
            <person name="Matthews C."/>
            <person name="McCusker W."/>
            <person name="McDonough S."/>
            <person name="Mehta T."/>
            <person name="Meldrim J."/>
            <person name="Meneus L."/>
            <person name="Mihai O."/>
            <person name="Mihalev A."/>
            <person name="Mihova T."/>
            <person name="Mittelman R."/>
            <person name="Mlenga V."/>
            <person name="Montmayeur A."/>
            <person name="Mulrain L."/>
            <person name="Navidi A."/>
            <person name="Naylor J."/>
            <person name="Negash T."/>
            <person name="Nguyen T."/>
            <person name="Nguyen N."/>
            <person name="Nicol R."/>
            <person name="Norbu C."/>
            <person name="Norbu N."/>
            <person name="Novod N."/>
            <person name="O'Neill B."/>
            <person name="Osman S."/>
            <person name="Markiewicz E."/>
            <person name="Oyono O.L."/>
            <person name="Patti C."/>
            <person name="Phunkhang P."/>
            <person name="Pierre F."/>
            <person name="Priest M."/>
            <person name="Raghuraman S."/>
            <person name="Rege F."/>
            <person name="Reyes R."/>
            <person name="Rise C."/>
            <person name="Rogov P."/>
            <person name="Ross K."/>
            <person name="Ryan E."/>
            <person name="Settipalli S."/>
            <person name="Shea T."/>
            <person name="Sherpa N."/>
            <person name="Shi L."/>
            <person name="Shih D."/>
            <person name="Sparrow T."/>
            <person name="Spaulding J."/>
            <person name="Stalker J."/>
            <person name="Stange-Thomann N."/>
            <person name="Stavropoulos S."/>
            <person name="Stone C."/>
            <person name="Strader C."/>
            <person name="Tesfaye S."/>
            <person name="Thomson T."/>
            <person name="Thoulutsang Y."/>
            <person name="Thoulutsang D."/>
            <person name="Topham K."/>
            <person name="Topping I."/>
            <person name="Tsamla T."/>
            <person name="Vassiliev H."/>
            <person name="Vo A."/>
            <person name="Wangchuk T."/>
            <person name="Wangdi T."/>
            <person name="Weiand M."/>
            <person name="Wilkinson J."/>
            <person name="Wilson A."/>
            <person name="Yadav S."/>
            <person name="Young G."/>
            <person name="Yu Q."/>
            <person name="Zembek L."/>
            <person name="Zhong D."/>
            <person name="Zimmer A."/>
            <person name="Zwirko Z."/>
            <person name="Jaffe D.B."/>
            <person name="Alvarez P."/>
            <person name="Brockman W."/>
            <person name="Butler J."/>
            <person name="Chin C."/>
            <person name="Gnerre S."/>
            <person name="Grabherr M."/>
            <person name="Kleber M."/>
            <person name="Mauceli E."/>
            <person name="MacCallum I."/>
        </authorList>
    </citation>
    <scope>NUCLEOTIDE SEQUENCE [LARGE SCALE GENOMIC DNA]</scope>
    <source>
        <strain evidence="10">Tucson 14030-0811.24</strain>
    </source>
</reference>
<evidence type="ECO:0000256" key="1">
    <source>
        <dbReference type="ARBA" id="ARBA00004123"/>
    </source>
</evidence>
<dbReference type="SUPFAM" id="SSF57667">
    <property type="entry name" value="beta-beta-alpha zinc fingers"/>
    <property type="match status" value="5"/>
</dbReference>
<dbReference type="InterPro" id="IPR036236">
    <property type="entry name" value="Znf_C2H2_sf"/>
</dbReference>
<dbReference type="FunFam" id="3.30.160.60:FF:001818">
    <property type="entry name" value="GDNF-inducible zinc finger protein 1 isoform X1"/>
    <property type="match status" value="1"/>
</dbReference>
<feature type="domain" description="C2H2-type" evidence="8">
    <location>
        <begin position="31"/>
        <end position="59"/>
    </location>
</feature>
<dbReference type="Pfam" id="PF12874">
    <property type="entry name" value="zf-met"/>
    <property type="match status" value="1"/>
</dbReference>
<keyword evidence="2" id="KW-0479">Metal-binding</keyword>
<dbReference type="GO" id="GO:0008270">
    <property type="term" value="F:zinc ion binding"/>
    <property type="evidence" value="ECO:0007669"/>
    <property type="project" value="UniProtKB-KW"/>
</dbReference>
<dbReference type="Proteomes" id="UP000007798">
    <property type="component" value="Unassembled WGS sequence"/>
</dbReference>
<dbReference type="OrthoDB" id="6077919at2759"/>
<dbReference type="Gene3D" id="3.30.160.60">
    <property type="entry name" value="Classic Zinc Finger"/>
    <property type="match status" value="8"/>
</dbReference>
<feature type="domain" description="C2H2-type" evidence="8">
    <location>
        <begin position="361"/>
        <end position="390"/>
    </location>
</feature>
<keyword evidence="10" id="KW-1185">Reference proteome</keyword>
<evidence type="ECO:0000313" key="10">
    <source>
        <dbReference type="Proteomes" id="UP000007798"/>
    </source>
</evidence>
<dbReference type="PANTHER" id="PTHR24394">
    <property type="entry name" value="ZINC FINGER PROTEIN"/>
    <property type="match status" value="1"/>
</dbReference>
<evidence type="ECO:0000256" key="4">
    <source>
        <dbReference type="ARBA" id="ARBA00022771"/>
    </source>
</evidence>
<dbReference type="PROSITE" id="PS00028">
    <property type="entry name" value="ZINC_FINGER_C2H2_1"/>
    <property type="match status" value="7"/>
</dbReference>
<evidence type="ECO:0000259" key="8">
    <source>
        <dbReference type="PROSITE" id="PS50157"/>
    </source>
</evidence>
<organism evidence="9 10">
    <name type="scientific">Drosophila willistoni</name>
    <name type="common">Fruit fly</name>
    <dbReference type="NCBI Taxonomy" id="7260"/>
    <lineage>
        <taxon>Eukaryota</taxon>
        <taxon>Metazoa</taxon>
        <taxon>Ecdysozoa</taxon>
        <taxon>Arthropoda</taxon>
        <taxon>Hexapoda</taxon>
        <taxon>Insecta</taxon>
        <taxon>Pterygota</taxon>
        <taxon>Neoptera</taxon>
        <taxon>Endopterygota</taxon>
        <taxon>Diptera</taxon>
        <taxon>Brachycera</taxon>
        <taxon>Muscomorpha</taxon>
        <taxon>Ephydroidea</taxon>
        <taxon>Drosophilidae</taxon>
        <taxon>Drosophila</taxon>
        <taxon>Sophophora</taxon>
    </lineage>
</organism>
<evidence type="ECO:0000256" key="5">
    <source>
        <dbReference type="ARBA" id="ARBA00022833"/>
    </source>
</evidence>
<feature type="domain" description="C2H2-type" evidence="8">
    <location>
        <begin position="333"/>
        <end position="360"/>
    </location>
</feature>
<dbReference type="Pfam" id="PF00096">
    <property type="entry name" value="zf-C2H2"/>
    <property type="match status" value="6"/>
</dbReference>
<dbReference type="SMART" id="SM00355">
    <property type="entry name" value="ZnF_C2H2"/>
    <property type="match status" value="9"/>
</dbReference>
<gene>
    <name evidence="9" type="primary">Dwil\GK28118</name>
    <name evidence="9" type="ORF">Dwil_GK28118</name>
</gene>
<feature type="domain" description="C2H2-type" evidence="8">
    <location>
        <begin position="304"/>
        <end position="331"/>
    </location>
</feature>
<dbReference type="FunFam" id="3.30.160.60:FF:000100">
    <property type="entry name" value="Zinc finger 45-like"/>
    <property type="match status" value="2"/>
</dbReference>
<name>A0A0Q9X005_DROWI</name>
<dbReference type="GO" id="GO:0000981">
    <property type="term" value="F:DNA-binding transcription factor activity, RNA polymerase II-specific"/>
    <property type="evidence" value="ECO:0007669"/>
    <property type="project" value="TreeGrafter"/>
</dbReference>
<evidence type="ECO:0000256" key="7">
    <source>
        <dbReference type="PROSITE-ProRule" id="PRU00042"/>
    </source>
</evidence>
<evidence type="ECO:0000313" key="9">
    <source>
        <dbReference type="EMBL" id="KRF98294.1"/>
    </source>
</evidence>
<dbReference type="EMBL" id="CH963852">
    <property type="protein sequence ID" value="KRF98294.1"/>
    <property type="molecule type" value="Genomic_DNA"/>
</dbReference>
<proteinExistence type="predicted"/>
<dbReference type="InParanoid" id="A0A0Q9X005"/>
<keyword evidence="4 7" id="KW-0863">Zinc-finger</keyword>
<keyword evidence="5" id="KW-0862">Zinc</keyword>
<keyword evidence="3" id="KW-0677">Repeat</keyword>
<dbReference type="AlphaFoldDB" id="A0A0Q9X005"/>
<evidence type="ECO:0000256" key="6">
    <source>
        <dbReference type="ARBA" id="ARBA00023242"/>
    </source>
</evidence>
<evidence type="ECO:0000256" key="3">
    <source>
        <dbReference type="ARBA" id="ARBA00022737"/>
    </source>
</evidence>
<dbReference type="PANTHER" id="PTHR24394:SF29">
    <property type="entry name" value="MYONEURIN"/>
    <property type="match status" value="1"/>
</dbReference>
<dbReference type="PROSITE" id="PS50157">
    <property type="entry name" value="ZINC_FINGER_C2H2_2"/>
    <property type="match status" value="9"/>
</dbReference>
<evidence type="ECO:0000256" key="2">
    <source>
        <dbReference type="ARBA" id="ARBA00022723"/>
    </source>
</evidence>
<feature type="domain" description="C2H2-type" evidence="8">
    <location>
        <begin position="276"/>
        <end position="303"/>
    </location>
</feature>
<dbReference type="InterPro" id="IPR013087">
    <property type="entry name" value="Znf_C2H2_type"/>
</dbReference>
<protein>
    <recommendedName>
        <fullName evidence="8">C2H2-type domain-containing protein</fullName>
    </recommendedName>
</protein>
<dbReference type="SMR" id="A0A0Q9X005"/>
<feature type="domain" description="C2H2-type" evidence="8">
    <location>
        <begin position="176"/>
        <end position="206"/>
    </location>
</feature>
<feature type="domain" description="C2H2-type" evidence="8">
    <location>
        <begin position="148"/>
        <end position="175"/>
    </location>
</feature>
<comment type="subcellular location">
    <subcellularLocation>
        <location evidence="1">Nucleus</location>
    </subcellularLocation>
</comment>
<feature type="domain" description="C2H2-type" evidence="8">
    <location>
        <begin position="3"/>
        <end position="30"/>
    </location>
</feature>
<accession>A0A0Q9X005</accession>
<feature type="domain" description="C2H2-type" evidence="8">
    <location>
        <begin position="236"/>
        <end position="258"/>
    </location>
</feature>